<evidence type="ECO:0000259" key="4">
    <source>
        <dbReference type="Pfam" id="PF08585"/>
    </source>
</evidence>
<dbReference type="InterPro" id="IPR013894">
    <property type="entry name" value="RMI1_OB"/>
</dbReference>
<comment type="caution">
    <text evidence="5">The sequence shown here is derived from an EMBL/GenBank/DDBJ whole genome shotgun (WGS) entry which is preliminary data.</text>
</comment>
<dbReference type="InterPro" id="IPR042470">
    <property type="entry name" value="RMI1_N_C_sf"/>
</dbReference>
<proteinExistence type="inferred from homology"/>
<protein>
    <recommendedName>
        <fullName evidence="2">RecQ-mediated genome instability protein 1</fullName>
    </recommendedName>
</protein>
<dbReference type="Gene3D" id="2.40.50.770">
    <property type="entry name" value="RecQ-mediated genome instability protein Rmi1, C-terminal domain"/>
    <property type="match status" value="1"/>
</dbReference>
<feature type="region of interest" description="Disordered" evidence="3">
    <location>
        <begin position="422"/>
        <end position="526"/>
    </location>
</feature>
<name>A0A9W8MZE9_9AGAR</name>
<feature type="compositionally biased region" description="Acidic residues" evidence="3">
    <location>
        <begin position="347"/>
        <end position="356"/>
    </location>
</feature>
<feature type="compositionally biased region" description="Acidic residues" evidence="3">
    <location>
        <begin position="466"/>
        <end position="476"/>
    </location>
</feature>
<evidence type="ECO:0000256" key="3">
    <source>
        <dbReference type="SAM" id="MobiDB-lite"/>
    </source>
</evidence>
<feature type="region of interest" description="Disordered" evidence="3">
    <location>
        <begin position="176"/>
        <end position="216"/>
    </location>
</feature>
<evidence type="ECO:0000313" key="6">
    <source>
        <dbReference type="Proteomes" id="UP001148786"/>
    </source>
</evidence>
<evidence type="ECO:0000313" key="5">
    <source>
        <dbReference type="EMBL" id="KAJ3515428.1"/>
    </source>
</evidence>
<feature type="compositionally biased region" description="Acidic residues" evidence="3">
    <location>
        <begin position="71"/>
        <end position="86"/>
    </location>
</feature>
<accession>A0A9W8MZE9</accession>
<evidence type="ECO:0000256" key="1">
    <source>
        <dbReference type="ARBA" id="ARBA00006395"/>
    </source>
</evidence>
<feature type="compositionally biased region" description="Basic and acidic residues" evidence="3">
    <location>
        <begin position="333"/>
        <end position="343"/>
    </location>
</feature>
<keyword evidence="6" id="KW-1185">Reference proteome</keyword>
<feature type="compositionally biased region" description="Low complexity" evidence="3">
    <location>
        <begin position="447"/>
        <end position="459"/>
    </location>
</feature>
<dbReference type="GO" id="GO:0031422">
    <property type="term" value="C:RecQ family helicase-topoisomerase III complex"/>
    <property type="evidence" value="ECO:0007669"/>
    <property type="project" value="TreeGrafter"/>
</dbReference>
<comment type="similarity">
    <text evidence="1">Belongs to the RMI1 family.</text>
</comment>
<feature type="region of interest" description="Disordered" evidence="3">
    <location>
        <begin position="66"/>
        <end position="90"/>
    </location>
</feature>
<feature type="region of interest" description="Disordered" evidence="3">
    <location>
        <begin position="319"/>
        <end position="402"/>
    </location>
</feature>
<feature type="compositionally biased region" description="Basic and acidic residues" evidence="3">
    <location>
        <begin position="493"/>
        <end position="502"/>
    </location>
</feature>
<dbReference type="GO" id="GO:0000712">
    <property type="term" value="P:resolution of meiotic recombination intermediates"/>
    <property type="evidence" value="ECO:0007669"/>
    <property type="project" value="TreeGrafter"/>
</dbReference>
<dbReference type="PANTHER" id="PTHR14790">
    <property type="entry name" value="RECQ-MEDIATED GENOME INSTABILITY PROTEIN 1 RMI1"/>
    <property type="match status" value="1"/>
</dbReference>
<sequence length="540" mass="58389">MEAVKNQLILSDLKDSMLEGTGLDVHIGQYTGPLHGPPVLVQIVAITEIGASAFQLDQIRVAREERMEEGVGNEEGEEDGDVEVEGEGPMPKYPRGTLRFLLSDGVTKLDAIEYRPFPQLSLGTTPLGFKLQLKGTRIQNGMAFLEPATVALVGGKQSELEAEQQEDFKRGLCERLGRPYNLPQPASVEPPANQPQPPVRAPLRDISPPAVPAFPQHDDDLVFRKQASSTNGTLPSRVGRPSPDSQNGEEGRRPPAAERATLVHAGTKKATNTTSSYFNSGNTIASSSRALRSGQLDPAINKAVEDLDFNFVPTTRQLMRTFSSPSPSPSPESKAEQDKKDASFDFDLLDEVDQENEPPPAQPANCKGKGRADSLPSTFQSQAKPKAFVVDSDSDDYGMMDDGDIYEDAEFLENLNEVEQKALGRTSIAPPSSTLSMPGGGQASTDSSTLASSRTPSSPMRTGEVIEIDDSDEEMFADDKENEPVATRHVRRRTEENEDIFRSRATLGSGARSQGPALSQKTGRPIVLATSLSDVIDLSD</sequence>
<dbReference type="OrthoDB" id="341511at2759"/>
<reference evidence="5" key="1">
    <citation type="submission" date="2022-07" db="EMBL/GenBank/DDBJ databases">
        <title>Genome Sequence of Agrocybe chaxingu.</title>
        <authorList>
            <person name="Buettner E."/>
        </authorList>
    </citation>
    <scope>NUCLEOTIDE SEQUENCE</scope>
    <source>
        <strain evidence="5">MP-N11</strain>
    </source>
</reference>
<dbReference type="EMBL" id="JANKHO010000097">
    <property type="protein sequence ID" value="KAJ3515428.1"/>
    <property type="molecule type" value="Genomic_DNA"/>
</dbReference>
<dbReference type="PANTHER" id="PTHR14790:SF15">
    <property type="entry name" value="RECQ-MEDIATED GENOME INSTABILITY PROTEIN 1"/>
    <property type="match status" value="1"/>
</dbReference>
<feature type="domain" description="RecQ mediated genome instability protein 1 OB-fold" evidence="4">
    <location>
        <begin position="34"/>
        <end position="166"/>
    </location>
</feature>
<organism evidence="5 6">
    <name type="scientific">Agrocybe chaxingu</name>
    <dbReference type="NCBI Taxonomy" id="84603"/>
    <lineage>
        <taxon>Eukaryota</taxon>
        <taxon>Fungi</taxon>
        <taxon>Dikarya</taxon>
        <taxon>Basidiomycota</taxon>
        <taxon>Agaricomycotina</taxon>
        <taxon>Agaricomycetes</taxon>
        <taxon>Agaricomycetidae</taxon>
        <taxon>Agaricales</taxon>
        <taxon>Agaricineae</taxon>
        <taxon>Strophariaceae</taxon>
        <taxon>Agrocybe</taxon>
    </lineage>
</organism>
<evidence type="ECO:0000256" key="2">
    <source>
        <dbReference type="ARBA" id="ARBA00018987"/>
    </source>
</evidence>
<dbReference type="GO" id="GO:0016604">
    <property type="term" value="C:nuclear body"/>
    <property type="evidence" value="ECO:0007669"/>
    <property type="project" value="TreeGrafter"/>
</dbReference>
<gene>
    <name evidence="5" type="ORF">NLJ89_g1768</name>
</gene>
<dbReference type="Pfam" id="PF08585">
    <property type="entry name" value="RMI1_N_C"/>
    <property type="match status" value="1"/>
</dbReference>
<dbReference type="Proteomes" id="UP001148786">
    <property type="component" value="Unassembled WGS sequence"/>
</dbReference>
<dbReference type="GO" id="GO:0000724">
    <property type="term" value="P:double-strand break repair via homologous recombination"/>
    <property type="evidence" value="ECO:0007669"/>
    <property type="project" value="TreeGrafter"/>
</dbReference>
<feature type="region of interest" description="Disordered" evidence="3">
    <location>
        <begin position="229"/>
        <end position="256"/>
    </location>
</feature>
<feature type="compositionally biased region" description="Acidic residues" evidence="3">
    <location>
        <begin position="392"/>
        <end position="402"/>
    </location>
</feature>
<dbReference type="AlphaFoldDB" id="A0A9W8MZE9"/>